<proteinExistence type="predicted"/>
<organism evidence="1">
    <name type="scientific">viral metagenome</name>
    <dbReference type="NCBI Taxonomy" id="1070528"/>
    <lineage>
        <taxon>unclassified sequences</taxon>
        <taxon>metagenomes</taxon>
        <taxon>organismal metagenomes</taxon>
    </lineage>
</organism>
<evidence type="ECO:0000313" key="1">
    <source>
        <dbReference type="EMBL" id="QHT15011.1"/>
    </source>
</evidence>
<accession>A0A6C0DF10</accession>
<protein>
    <submittedName>
        <fullName evidence="1">Uncharacterized protein</fullName>
    </submittedName>
</protein>
<sequence>MLKSKKKDEICLQIKNISYNKVVTEWNNMRKIVESQQIQELNGRSKLGCDFLDYYFFSHRLETIGNKGINFFDFLENIEYYKSKKYIQTLLTFCEEKNRYVGEEIKKYYYIYGLCFGRCNAFKITNALEFYQKYNPSHILDPFCGFGGRLVAAMLLGVNYTGIDLNVDLKSGYDKLLNDFQSKTVSSVSLMYQDSKEVNYTKFKYDMVFTSPPYENIEIYQNGKKKTNDEWLEFYKIVFQNTWDSLSPGGIYAININASIYEKSLVPLLGICHEKNELKKSTRNTKYKEFIYIWKKSA</sequence>
<dbReference type="AlphaFoldDB" id="A0A6C0DF10"/>
<dbReference type="CDD" id="cd02440">
    <property type="entry name" value="AdoMet_MTases"/>
    <property type="match status" value="1"/>
</dbReference>
<reference evidence="1" key="1">
    <citation type="journal article" date="2020" name="Nature">
        <title>Giant virus diversity and host interactions through global metagenomics.</title>
        <authorList>
            <person name="Schulz F."/>
            <person name="Roux S."/>
            <person name="Paez-Espino D."/>
            <person name="Jungbluth S."/>
            <person name="Walsh D.A."/>
            <person name="Denef V.J."/>
            <person name="McMahon K.D."/>
            <person name="Konstantinidis K.T."/>
            <person name="Eloe-Fadrosh E.A."/>
            <person name="Kyrpides N.C."/>
            <person name="Woyke T."/>
        </authorList>
    </citation>
    <scope>NUCLEOTIDE SEQUENCE</scope>
    <source>
        <strain evidence="1">GVMAG-M-3300023174-144</strain>
    </source>
</reference>
<dbReference type="InterPro" id="IPR029063">
    <property type="entry name" value="SAM-dependent_MTases_sf"/>
</dbReference>
<dbReference type="Gene3D" id="3.40.50.150">
    <property type="entry name" value="Vaccinia Virus protein VP39"/>
    <property type="match status" value="2"/>
</dbReference>
<dbReference type="EMBL" id="MN739599">
    <property type="protein sequence ID" value="QHT15011.1"/>
    <property type="molecule type" value="Genomic_DNA"/>
</dbReference>
<dbReference type="SUPFAM" id="SSF53335">
    <property type="entry name" value="S-adenosyl-L-methionine-dependent methyltransferases"/>
    <property type="match status" value="1"/>
</dbReference>
<name>A0A6C0DF10_9ZZZZ</name>